<dbReference type="InterPro" id="IPR006664">
    <property type="entry name" value="OMP_bac"/>
</dbReference>
<evidence type="ECO:0000256" key="1">
    <source>
        <dbReference type="ARBA" id="ARBA00004571"/>
    </source>
</evidence>
<reference evidence="11" key="1">
    <citation type="journal article" date="2015" name="Nature">
        <title>Complex archaea that bridge the gap between prokaryotes and eukaryotes.</title>
        <authorList>
            <person name="Spang A."/>
            <person name="Saw J.H."/>
            <person name="Jorgensen S.L."/>
            <person name="Zaremba-Niedzwiedzka K."/>
            <person name="Martijn J."/>
            <person name="Lind A.E."/>
            <person name="van Eijk R."/>
            <person name="Schleper C."/>
            <person name="Guy L."/>
            <person name="Ettema T.J."/>
        </authorList>
    </citation>
    <scope>NUCLEOTIDE SEQUENCE</scope>
</reference>
<comment type="subcellular location">
    <subcellularLocation>
        <location evidence="1">Cell outer membrane</location>
        <topology evidence="1">Multi-pass membrane protein</topology>
    </subcellularLocation>
</comment>
<keyword evidence="2" id="KW-0813">Transport</keyword>
<keyword evidence="5" id="KW-0406">Ion transport</keyword>
<dbReference type="GO" id="GO:0006811">
    <property type="term" value="P:monoatomic ion transport"/>
    <property type="evidence" value="ECO:0007669"/>
    <property type="project" value="UniProtKB-KW"/>
</dbReference>
<name>A0A0F9BVC7_9ZZZZ</name>
<evidence type="ECO:0000256" key="6">
    <source>
        <dbReference type="ARBA" id="ARBA00023114"/>
    </source>
</evidence>
<evidence type="ECO:0000256" key="2">
    <source>
        <dbReference type="ARBA" id="ARBA00022448"/>
    </source>
</evidence>
<evidence type="ECO:0000256" key="9">
    <source>
        <dbReference type="SAM" id="Coils"/>
    </source>
</evidence>
<dbReference type="GO" id="GO:0015288">
    <property type="term" value="F:porin activity"/>
    <property type="evidence" value="ECO:0007669"/>
    <property type="project" value="UniProtKB-KW"/>
</dbReference>
<keyword evidence="7" id="KW-0472">Membrane</keyword>
<accession>A0A0F9BVC7</accession>
<comment type="caution">
    <text evidence="11">The sequence shown here is derived from an EMBL/GenBank/DDBJ whole genome shotgun (WGS) entry which is preliminary data.</text>
</comment>
<dbReference type="SUPFAM" id="SSF56925">
    <property type="entry name" value="OMPA-like"/>
    <property type="match status" value="1"/>
</dbReference>
<organism evidence="11">
    <name type="scientific">marine sediment metagenome</name>
    <dbReference type="NCBI Taxonomy" id="412755"/>
    <lineage>
        <taxon>unclassified sequences</taxon>
        <taxon>metagenomes</taxon>
        <taxon>ecological metagenomes</taxon>
    </lineage>
</organism>
<dbReference type="CDD" id="cd07185">
    <property type="entry name" value="OmpA_C-like"/>
    <property type="match status" value="1"/>
</dbReference>
<evidence type="ECO:0000256" key="4">
    <source>
        <dbReference type="ARBA" id="ARBA00022692"/>
    </source>
</evidence>
<evidence type="ECO:0000313" key="11">
    <source>
        <dbReference type="EMBL" id="KKL25829.1"/>
    </source>
</evidence>
<protein>
    <recommendedName>
        <fullName evidence="10">OmpA-like domain-containing protein</fullName>
    </recommendedName>
</protein>
<keyword evidence="6" id="KW-0626">Porin</keyword>
<evidence type="ECO:0000256" key="8">
    <source>
        <dbReference type="ARBA" id="ARBA00023237"/>
    </source>
</evidence>
<dbReference type="PROSITE" id="PS51123">
    <property type="entry name" value="OMPA_2"/>
    <property type="match status" value="1"/>
</dbReference>
<evidence type="ECO:0000256" key="3">
    <source>
        <dbReference type="ARBA" id="ARBA00022452"/>
    </source>
</evidence>
<proteinExistence type="predicted"/>
<evidence type="ECO:0000256" key="5">
    <source>
        <dbReference type="ARBA" id="ARBA00023065"/>
    </source>
</evidence>
<evidence type="ECO:0000256" key="7">
    <source>
        <dbReference type="ARBA" id="ARBA00023136"/>
    </source>
</evidence>
<keyword evidence="4" id="KW-0812">Transmembrane</keyword>
<dbReference type="Gene3D" id="3.30.1330.60">
    <property type="entry name" value="OmpA-like domain"/>
    <property type="match status" value="1"/>
</dbReference>
<evidence type="ECO:0000259" key="10">
    <source>
        <dbReference type="PROSITE" id="PS51123"/>
    </source>
</evidence>
<keyword evidence="3" id="KW-1134">Transmembrane beta strand</keyword>
<dbReference type="PRINTS" id="PR01021">
    <property type="entry name" value="OMPADOMAIN"/>
</dbReference>
<dbReference type="InterPro" id="IPR036737">
    <property type="entry name" value="OmpA-like_sf"/>
</dbReference>
<feature type="non-terminal residue" evidence="11">
    <location>
        <position position="1"/>
    </location>
</feature>
<dbReference type="InterPro" id="IPR011250">
    <property type="entry name" value="OMP/PagP_B-barrel"/>
</dbReference>
<dbReference type="InterPro" id="IPR050330">
    <property type="entry name" value="Bact_OuterMem_StrucFunc"/>
</dbReference>
<dbReference type="GO" id="GO:0046930">
    <property type="term" value="C:pore complex"/>
    <property type="evidence" value="ECO:0007669"/>
    <property type="project" value="UniProtKB-KW"/>
</dbReference>
<dbReference type="EMBL" id="LAZR01036067">
    <property type="protein sequence ID" value="KKL25829.1"/>
    <property type="molecule type" value="Genomic_DNA"/>
</dbReference>
<dbReference type="AlphaFoldDB" id="A0A0F9BVC7"/>
<dbReference type="PANTHER" id="PTHR30329">
    <property type="entry name" value="STATOR ELEMENT OF FLAGELLAR MOTOR COMPLEX"/>
    <property type="match status" value="1"/>
</dbReference>
<dbReference type="SUPFAM" id="SSF103088">
    <property type="entry name" value="OmpA-like"/>
    <property type="match status" value="1"/>
</dbReference>
<dbReference type="PANTHER" id="PTHR30329:SF21">
    <property type="entry name" value="LIPOPROTEIN YIAD-RELATED"/>
    <property type="match status" value="1"/>
</dbReference>
<gene>
    <name evidence="11" type="ORF">LCGC14_2401380</name>
</gene>
<feature type="domain" description="OmpA-like" evidence="10">
    <location>
        <begin position="148"/>
        <end position="269"/>
    </location>
</feature>
<dbReference type="Gene3D" id="2.40.160.20">
    <property type="match status" value="1"/>
</dbReference>
<dbReference type="GO" id="GO:0009279">
    <property type="term" value="C:cell outer membrane"/>
    <property type="evidence" value="ECO:0007669"/>
    <property type="project" value="UniProtKB-SubCell"/>
</dbReference>
<feature type="coiled-coil region" evidence="9">
    <location>
        <begin position="93"/>
        <end position="159"/>
    </location>
</feature>
<dbReference type="InterPro" id="IPR006665">
    <property type="entry name" value="OmpA-like"/>
</dbReference>
<keyword evidence="9" id="KW-0175">Coiled coil</keyword>
<sequence length="269" mass="30607">NKIIGETAWFDPYIGIGMGYTDANKQARGTYNAIIGFRTWFSDHWGLDLNSSGKWAIGDTEATNHIQHAAGILFRFGIEKGLSKKGEEKLAMINALERENQRIRDSLATINRDQEAAALAERLAKAKEAASLAAAEKEKEDVENRRKQIEQQIEDLGLVYFDLNSSYLTNSSKRILDDLAQLLKQNETVVLQVSSFTDSRGATTYNYWLSERRVERTVSYLNAQGIAKERLEAKAFGEDKLLNECDDNTYCPEEKHKINRRSEFKVIRF</sequence>
<keyword evidence="8" id="KW-0998">Cell outer membrane</keyword>
<dbReference type="Pfam" id="PF00691">
    <property type="entry name" value="OmpA"/>
    <property type="match status" value="1"/>
</dbReference>